<dbReference type="EMBL" id="PXVD01000008">
    <property type="protein sequence ID" value="MDJ1370980.1"/>
    <property type="molecule type" value="Genomic_DNA"/>
</dbReference>
<reference evidence="10" key="1">
    <citation type="submission" date="2018-03" db="EMBL/GenBank/DDBJ databases">
        <authorList>
            <person name="Nunes O.C."/>
            <person name="Lopes A.R."/>
            <person name="Froufe H."/>
            <person name="Munoz-Merida A."/>
            <person name="Barroso C."/>
            <person name="Egas C."/>
        </authorList>
    </citation>
    <scope>NUCLEOTIDE SEQUENCE</scope>
    <source>
        <strain evidence="10">ON4</strain>
    </source>
</reference>
<keyword evidence="4 7" id="KW-0547">Nucleotide-binding</keyword>
<dbReference type="InterPro" id="IPR011063">
    <property type="entry name" value="TilS/TtcA_N"/>
</dbReference>
<evidence type="ECO:0000256" key="2">
    <source>
        <dbReference type="ARBA" id="ARBA00022598"/>
    </source>
</evidence>
<dbReference type="EC" id="6.3.4.19" evidence="7"/>
<evidence type="ECO:0000256" key="5">
    <source>
        <dbReference type="ARBA" id="ARBA00022840"/>
    </source>
</evidence>
<dbReference type="Pfam" id="PF09179">
    <property type="entry name" value="TilS"/>
    <property type="match status" value="1"/>
</dbReference>
<evidence type="ECO:0000256" key="7">
    <source>
        <dbReference type="HAMAP-Rule" id="MF_01161"/>
    </source>
</evidence>
<keyword evidence="5 7" id="KW-0067">ATP-binding</keyword>
<evidence type="ECO:0000256" key="3">
    <source>
        <dbReference type="ARBA" id="ARBA00022694"/>
    </source>
</evidence>
<feature type="binding site" evidence="7">
    <location>
        <begin position="37"/>
        <end position="42"/>
    </location>
    <ligand>
        <name>ATP</name>
        <dbReference type="ChEBI" id="CHEBI:30616"/>
    </ligand>
</feature>
<dbReference type="PANTHER" id="PTHR43033">
    <property type="entry name" value="TRNA(ILE)-LYSIDINE SYNTHASE-RELATED"/>
    <property type="match status" value="1"/>
</dbReference>
<dbReference type="NCBIfam" id="TIGR02432">
    <property type="entry name" value="lysidine_TilS_N"/>
    <property type="match status" value="1"/>
</dbReference>
<comment type="subcellular location">
    <subcellularLocation>
        <location evidence="7">Cytoplasm</location>
    </subcellularLocation>
</comment>
<dbReference type="HAMAP" id="MF_01161">
    <property type="entry name" value="tRNA_Ile_lys_synt"/>
    <property type="match status" value="1"/>
</dbReference>
<dbReference type="SUPFAM" id="SSF52402">
    <property type="entry name" value="Adenine nucleotide alpha hydrolases-like"/>
    <property type="match status" value="1"/>
</dbReference>
<dbReference type="Proteomes" id="UP001170379">
    <property type="component" value="Unassembled WGS sequence"/>
</dbReference>
<gene>
    <name evidence="7 10" type="primary">tilS</name>
    <name evidence="10" type="ORF">C7K25_06305</name>
</gene>
<dbReference type="SUPFAM" id="SSF82829">
    <property type="entry name" value="MesJ substrate recognition domain-like"/>
    <property type="match status" value="1"/>
</dbReference>
<keyword evidence="11" id="KW-1185">Reference proteome</keyword>
<organism evidence="10 11">
    <name type="scientific">Gulosibacter molinativorax</name>
    <dbReference type="NCBI Taxonomy" id="256821"/>
    <lineage>
        <taxon>Bacteria</taxon>
        <taxon>Bacillati</taxon>
        <taxon>Actinomycetota</taxon>
        <taxon>Actinomycetes</taxon>
        <taxon>Micrococcales</taxon>
        <taxon>Microbacteriaceae</taxon>
        <taxon>Gulosibacter</taxon>
    </lineage>
</organism>
<comment type="function">
    <text evidence="7">Ligates lysine onto the cytidine present at position 34 of the AUA codon-specific tRNA(Ile) that contains the anticodon CAU, in an ATP-dependent manner. Cytidine is converted to lysidine, thus changing the amino acid specificity of the tRNA from methionine to isoleucine.</text>
</comment>
<comment type="similarity">
    <text evidence="7">Belongs to the tRNA(Ile)-lysidine synthase family.</text>
</comment>
<evidence type="ECO:0000256" key="6">
    <source>
        <dbReference type="ARBA" id="ARBA00048539"/>
    </source>
</evidence>
<dbReference type="InterPro" id="IPR014729">
    <property type="entry name" value="Rossmann-like_a/b/a_fold"/>
</dbReference>
<evidence type="ECO:0000259" key="9">
    <source>
        <dbReference type="Pfam" id="PF09179"/>
    </source>
</evidence>
<evidence type="ECO:0000313" key="11">
    <source>
        <dbReference type="Proteomes" id="UP001170379"/>
    </source>
</evidence>
<dbReference type="InterPro" id="IPR012795">
    <property type="entry name" value="tRNA_Ile_lys_synt_N"/>
</dbReference>
<dbReference type="Gene3D" id="1.20.59.20">
    <property type="match status" value="1"/>
</dbReference>
<accession>A0ABT7C7E8</accession>
<dbReference type="PANTHER" id="PTHR43033:SF1">
    <property type="entry name" value="TRNA(ILE)-LYSIDINE SYNTHASE-RELATED"/>
    <property type="match status" value="1"/>
</dbReference>
<evidence type="ECO:0000259" key="8">
    <source>
        <dbReference type="Pfam" id="PF01171"/>
    </source>
</evidence>
<dbReference type="CDD" id="cd01992">
    <property type="entry name" value="TilS_N"/>
    <property type="match status" value="1"/>
</dbReference>
<dbReference type="InterPro" id="IPR015262">
    <property type="entry name" value="tRNA_Ile_lys_synt_subst-bd"/>
</dbReference>
<keyword evidence="3 7" id="KW-0819">tRNA processing</keyword>
<proteinExistence type="inferred from homology"/>
<evidence type="ECO:0000256" key="1">
    <source>
        <dbReference type="ARBA" id="ARBA00022490"/>
    </source>
</evidence>
<feature type="domain" description="tRNA(Ile)-lysidine synthase substrate-binding" evidence="9">
    <location>
        <begin position="261"/>
        <end position="325"/>
    </location>
</feature>
<name>A0ABT7C7E8_9MICO</name>
<dbReference type="Pfam" id="PF01171">
    <property type="entry name" value="ATP_bind_3"/>
    <property type="match status" value="1"/>
</dbReference>
<keyword evidence="1 7" id="KW-0963">Cytoplasm</keyword>
<comment type="catalytic activity">
    <reaction evidence="6 7">
        <text>cytidine(34) in tRNA(Ile2) + L-lysine + ATP = lysidine(34) in tRNA(Ile2) + AMP + diphosphate + H(+)</text>
        <dbReference type="Rhea" id="RHEA:43744"/>
        <dbReference type="Rhea" id="RHEA-COMP:10625"/>
        <dbReference type="Rhea" id="RHEA-COMP:10670"/>
        <dbReference type="ChEBI" id="CHEBI:15378"/>
        <dbReference type="ChEBI" id="CHEBI:30616"/>
        <dbReference type="ChEBI" id="CHEBI:32551"/>
        <dbReference type="ChEBI" id="CHEBI:33019"/>
        <dbReference type="ChEBI" id="CHEBI:82748"/>
        <dbReference type="ChEBI" id="CHEBI:83665"/>
        <dbReference type="ChEBI" id="CHEBI:456215"/>
        <dbReference type="EC" id="6.3.4.19"/>
    </reaction>
</comment>
<comment type="domain">
    <text evidence="7">The N-terminal region contains the highly conserved SGGXDS motif, predicted to be a P-loop motif involved in ATP binding.</text>
</comment>
<keyword evidence="2 7" id="KW-0436">Ligase</keyword>
<dbReference type="InterPro" id="IPR012094">
    <property type="entry name" value="tRNA_Ile_lys_synt"/>
</dbReference>
<comment type="caution">
    <text evidence="10">The sequence shown here is derived from an EMBL/GenBank/DDBJ whole genome shotgun (WGS) entry which is preliminary data.</text>
</comment>
<protein>
    <recommendedName>
        <fullName evidence="7">tRNA(Ile)-lysidine synthase</fullName>
        <ecNumber evidence="7">6.3.4.19</ecNumber>
    </recommendedName>
    <alternativeName>
        <fullName evidence="7">tRNA(Ile)-2-lysyl-cytidine synthase</fullName>
    </alternativeName>
    <alternativeName>
        <fullName evidence="7">tRNA(Ile)-lysidine synthetase</fullName>
    </alternativeName>
</protein>
<reference evidence="10" key="2">
    <citation type="journal article" date="2022" name="Sci. Rep.">
        <title>In silico prediction of the enzymes involved in the degradation of the herbicide molinate by Gulosibacter molinativorax ON4T.</title>
        <authorList>
            <person name="Lopes A.R."/>
            <person name="Bunin E."/>
            <person name="Viana A.T."/>
            <person name="Froufe H."/>
            <person name="Munoz-Merida A."/>
            <person name="Pinho D."/>
            <person name="Figueiredo J."/>
            <person name="Barroso C."/>
            <person name="Vaz-Moreira I."/>
            <person name="Bellanger X."/>
            <person name="Egas C."/>
            <person name="Nunes O.C."/>
        </authorList>
    </citation>
    <scope>NUCLEOTIDE SEQUENCE</scope>
    <source>
        <strain evidence="10">ON4</strain>
    </source>
</reference>
<evidence type="ECO:0000256" key="4">
    <source>
        <dbReference type="ARBA" id="ARBA00022741"/>
    </source>
</evidence>
<sequence length="337" mass="36139">MIDRPRLTPAVANIRRAVRNALRGWATEGDLVLVALSGGPDSLALAAGLAFEAPRAGLRTGAVIVDHQMQPGSAEVAQRAAQQARDLGLDPVIVETITVEEKGAGPEASARVARYDVIDDVKQRIGASWVVLGHTLDDQAETVLLGLARGSGGKSLHGMAVVNGYLVRPLLGIERKETHEACADQGLEPWLDPMNEDESYKRVRIRKTVMPTLERELGPGIAQALARTATTLREDSETLDALALEWAQEIVDTDAEGRITLDVGGLVTQPAALRQRICRIVAEQGFGVSLSRAHTMMVSALATEWRGQGPIDLPGIRVERAEGRLLFGAAGRGHEED</sequence>
<dbReference type="Gene3D" id="3.40.50.620">
    <property type="entry name" value="HUPs"/>
    <property type="match status" value="1"/>
</dbReference>
<dbReference type="RefSeq" id="WP_026936379.1">
    <property type="nucleotide sequence ID" value="NZ_CP028426.1"/>
</dbReference>
<evidence type="ECO:0000313" key="10">
    <source>
        <dbReference type="EMBL" id="MDJ1370980.1"/>
    </source>
</evidence>
<feature type="domain" description="tRNA(Ile)-lysidine/2-thiocytidine synthase N-terminal" evidence="8">
    <location>
        <begin position="32"/>
        <end position="207"/>
    </location>
</feature>